<dbReference type="Gene3D" id="2.10.50.10">
    <property type="entry name" value="Tumor Necrosis Factor Receptor, subunit A, domain 2"/>
    <property type="match status" value="1"/>
</dbReference>
<sequence>MGLRMYFCIFAFAVCCFACGPDEYKDAADQTCKPCEANHWNPPDKELPRCFLCKTCGHMANKTGECGGGAGHDTECTCKPGYYPLTPQSDFCVPWSPMCLPGTYEAQKPDEKHNRECKPCPPRTYSFKNQALCTEWTECQFNMTIYQGTSKHDRLCTFEHMTSICPSLPSTENFTDSDYSYRSFKFNIVSSANGKCDITCSGDSCTLSEQCSRIYLMGQGSDVSGVYTDEPGDYYCMFTNYYPPPYITRSQHTTVACKYKSRMMRLRLLFHAFHIFNEYMFCVFQFILFGT</sequence>
<reference evidence="3" key="1">
    <citation type="journal article" date="2020" name="J. ISSAAS">
        <title>Identification of Adomavirus Virion Proteins.</title>
        <authorList>
            <person name="Welch N.L."/>
            <person name="Tisza M.J."/>
            <person name="Starrett G.J."/>
            <person name="Belford A.K."/>
            <person name="Pastrana D.V."/>
            <person name="Pang Y.-Y.S."/>
            <person name="Schiller J.T."/>
            <person name="An P."/>
            <person name="Cantolupo P.G."/>
            <person name="Pipas J.M."/>
            <person name="Koda S."/>
            <person name="Subramaniam K."/>
            <person name="Waltzek T.B."/>
            <person name="Bian C."/>
            <person name="Shi Q."/>
            <person name="Ruan Z."/>
            <person name="Ng T.F.F."/>
            <person name="Buck C.B."/>
        </authorList>
    </citation>
    <scope>NUCLEOTIDE SEQUENCE</scope>
    <source>
        <strain evidence="3">6100</strain>
    </source>
</reference>
<dbReference type="InterPro" id="IPR001368">
    <property type="entry name" value="TNFR/NGFR_Cys_rich_reg"/>
</dbReference>
<keyword evidence="1" id="KW-0472">Membrane</keyword>
<proteinExistence type="predicted"/>
<feature type="domain" description="TNFR-Cys" evidence="2">
    <location>
        <begin position="78"/>
        <end position="117"/>
    </location>
</feature>
<name>A0A6F9F3K0_9VIRU</name>
<keyword evidence="1" id="KW-1133">Transmembrane helix</keyword>
<dbReference type="PANTHER" id="PTHR46875">
    <property type="entry name" value="TUMOR NECROSIS FACTOR RECEPTOR SUPERFAMILY MEMBER 5"/>
    <property type="match status" value="1"/>
</dbReference>
<accession>A0A6F9F3K0</accession>
<dbReference type="GO" id="GO:0035631">
    <property type="term" value="C:CD40 receptor complex"/>
    <property type="evidence" value="ECO:0007669"/>
    <property type="project" value="TreeGrafter"/>
</dbReference>
<organism evidence="3">
    <name type="scientific">Blueface angelfish adomavirus</name>
    <dbReference type="NCBI Taxonomy" id="2609871"/>
    <lineage>
        <taxon>Viruses</taxon>
        <taxon>Adomaviruses</taxon>
    </lineage>
</organism>
<dbReference type="SMART" id="SM00208">
    <property type="entry name" value="TNFR"/>
    <property type="match status" value="3"/>
</dbReference>
<evidence type="ECO:0000256" key="1">
    <source>
        <dbReference type="SAM" id="Phobius"/>
    </source>
</evidence>
<evidence type="ECO:0000259" key="2">
    <source>
        <dbReference type="SMART" id="SM00208"/>
    </source>
</evidence>
<dbReference type="GO" id="GO:0002768">
    <property type="term" value="P:immune response-regulating cell surface receptor signaling pathway"/>
    <property type="evidence" value="ECO:0007669"/>
    <property type="project" value="TreeGrafter"/>
</dbReference>
<feature type="transmembrane region" description="Helical" evidence="1">
    <location>
        <begin position="268"/>
        <end position="289"/>
    </location>
</feature>
<dbReference type="EMBL" id="BK011013">
    <property type="protein sequence ID" value="DAC81134.1"/>
    <property type="molecule type" value="Genomic_DNA"/>
</dbReference>
<evidence type="ECO:0000313" key="3">
    <source>
        <dbReference type="EMBL" id="DAC81134.1"/>
    </source>
</evidence>
<feature type="domain" description="TNFR-Cys" evidence="2">
    <location>
        <begin position="35"/>
        <end position="76"/>
    </location>
</feature>
<dbReference type="InterPro" id="IPR052135">
    <property type="entry name" value="TNFRSF5"/>
</dbReference>
<dbReference type="PANTHER" id="PTHR46875:SF1">
    <property type="entry name" value="TUMOR NECROSIS FACTOR RECEPTOR SUPERFAMILY MEMBER 5"/>
    <property type="match status" value="1"/>
</dbReference>
<protein>
    <submittedName>
        <fullName evidence="3">TNFR</fullName>
    </submittedName>
</protein>
<feature type="domain" description="TNFR-Cys" evidence="2">
    <location>
        <begin position="120"/>
        <end position="156"/>
    </location>
</feature>
<keyword evidence="1" id="KW-0812">Transmembrane</keyword>